<keyword evidence="3" id="KW-1185">Reference proteome</keyword>
<proteinExistence type="predicted"/>
<evidence type="ECO:0000313" key="2">
    <source>
        <dbReference type="EMBL" id="ROV91235.1"/>
    </source>
</evidence>
<dbReference type="Proteomes" id="UP000285146">
    <property type="component" value="Unassembled WGS sequence"/>
</dbReference>
<name>A0A423VJR8_9PEZI</name>
<reference evidence="2 3" key="1">
    <citation type="submission" date="2015-09" db="EMBL/GenBank/DDBJ databases">
        <title>Host preference determinants of Valsa canker pathogens revealed by comparative genomics.</title>
        <authorList>
            <person name="Yin Z."/>
            <person name="Huang L."/>
        </authorList>
    </citation>
    <scope>NUCLEOTIDE SEQUENCE [LARGE SCALE GENOMIC DNA]</scope>
    <source>
        <strain evidence="2 3">SXYLt</strain>
    </source>
</reference>
<dbReference type="AlphaFoldDB" id="A0A423VJR8"/>
<feature type="region of interest" description="Disordered" evidence="1">
    <location>
        <begin position="81"/>
        <end position="104"/>
    </location>
</feature>
<comment type="caution">
    <text evidence="2">The sequence shown here is derived from an EMBL/GenBank/DDBJ whole genome shotgun (WGS) entry which is preliminary data.</text>
</comment>
<accession>A0A423VJR8</accession>
<dbReference type="InParanoid" id="A0A423VJR8"/>
<gene>
    <name evidence="2" type="ORF">VPNG_09696</name>
</gene>
<dbReference type="EMBL" id="LKEB01000092">
    <property type="protein sequence ID" value="ROV91235.1"/>
    <property type="molecule type" value="Genomic_DNA"/>
</dbReference>
<dbReference type="OrthoDB" id="4738875at2759"/>
<organism evidence="2 3">
    <name type="scientific">Cytospora leucostoma</name>
    <dbReference type="NCBI Taxonomy" id="1230097"/>
    <lineage>
        <taxon>Eukaryota</taxon>
        <taxon>Fungi</taxon>
        <taxon>Dikarya</taxon>
        <taxon>Ascomycota</taxon>
        <taxon>Pezizomycotina</taxon>
        <taxon>Sordariomycetes</taxon>
        <taxon>Sordariomycetidae</taxon>
        <taxon>Diaporthales</taxon>
        <taxon>Cytosporaceae</taxon>
        <taxon>Cytospora</taxon>
    </lineage>
</organism>
<protein>
    <submittedName>
        <fullName evidence="2">Uncharacterized protein</fullName>
    </submittedName>
</protein>
<sequence>MSAARVNIRQAGPADVDARDGPDDPLHAGGPRLFLRLLVETWASPDFDDWVVVLAEVYDQSSGTDQVACYAAWDISYQKPARFSPEPAPQAAGTPDPAHAAEHSRACDEGHEMFLDTLFGTEQVHLQALGTHPLYLREGSGQGAV</sequence>
<feature type="region of interest" description="Disordered" evidence="1">
    <location>
        <begin position="1"/>
        <end position="24"/>
    </location>
</feature>
<evidence type="ECO:0000313" key="3">
    <source>
        <dbReference type="Proteomes" id="UP000285146"/>
    </source>
</evidence>
<evidence type="ECO:0000256" key="1">
    <source>
        <dbReference type="SAM" id="MobiDB-lite"/>
    </source>
</evidence>